<dbReference type="InterPro" id="IPR027417">
    <property type="entry name" value="P-loop_NTPase"/>
</dbReference>
<organism evidence="1 2">
    <name type="scientific">Dibothriocephalus latus</name>
    <name type="common">Fish tapeworm</name>
    <name type="synonym">Diphyllobothrium latum</name>
    <dbReference type="NCBI Taxonomy" id="60516"/>
    <lineage>
        <taxon>Eukaryota</taxon>
        <taxon>Metazoa</taxon>
        <taxon>Spiralia</taxon>
        <taxon>Lophotrochozoa</taxon>
        <taxon>Platyhelminthes</taxon>
        <taxon>Cestoda</taxon>
        <taxon>Eucestoda</taxon>
        <taxon>Diphyllobothriidea</taxon>
        <taxon>Diphyllobothriidae</taxon>
        <taxon>Dibothriocephalus</taxon>
    </lineage>
</organism>
<dbReference type="AlphaFoldDB" id="A0A3P7QW21"/>
<evidence type="ECO:0000313" key="2">
    <source>
        <dbReference type="Proteomes" id="UP000281553"/>
    </source>
</evidence>
<protein>
    <recommendedName>
        <fullName evidence="3">DNA helicase</fullName>
    </recommendedName>
</protein>
<dbReference type="OrthoDB" id="3207464at2759"/>
<keyword evidence="2" id="KW-1185">Reference proteome</keyword>
<dbReference type="Gene3D" id="3.40.50.300">
    <property type="entry name" value="P-loop containing nucleotide triphosphate hydrolases"/>
    <property type="match status" value="1"/>
</dbReference>
<evidence type="ECO:0000313" key="1">
    <source>
        <dbReference type="EMBL" id="VDN35016.1"/>
    </source>
</evidence>
<dbReference type="Proteomes" id="UP000281553">
    <property type="component" value="Unassembled WGS sequence"/>
</dbReference>
<dbReference type="EMBL" id="UYRU01086334">
    <property type="protein sequence ID" value="VDN35016.1"/>
    <property type="molecule type" value="Genomic_DNA"/>
</dbReference>
<reference evidence="1 2" key="1">
    <citation type="submission" date="2018-11" db="EMBL/GenBank/DDBJ databases">
        <authorList>
            <consortium name="Pathogen Informatics"/>
        </authorList>
    </citation>
    <scope>NUCLEOTIDE SEQUENCE [LARGE SCALE GENOMIC DNA]</scope>
</reference>
<name>A0A3P7QW21_DIBLA</name>
<sequence length="138" mass="15255">MRLSTARARLRAGAEVTKADIDEAMRLMEASRASVHNPLGGPRDRNRTDFYIFDGCFSGPITPFGFLCFSPASYKDNIYQVIRDLLTTGGGSTRLADIMERCATKGFTPAQVNEVVDAYENLNVWQVNMGRTRLTAVA</sequence>
<evidence type="ECO:0008006" key="3">
    <source>
        <dbReference type="Google" id="ProtNLM"/>
    </source>
</evidence>
<dbReference type="Pfam" id="PF24901">
    <property type="entry name" value="WHD_MCM7"/>
    <property type="match status" value="1"/>
</dbReference>
<gene>
    <name evidence="1" type="ORF">DILT_LOCUS16659</name>
</gene>
<accession>A0A3P7QW21</accession>
<proteinExistence type="predicted"/>